<dbReference type="Gene3D" id="3.90.190.10">
    <property type="entry name" value="Protein tyrosine phosphatase superfamily"/>
    <property type="match status" value="1"/>
</dbReference>
<evidence type="ECO:0000256" key="8">
    <source>
        <dbReference type="ARBA" id="ARBA00022801"/>
    </source>
</evidence>
<evidence type="ECO:0000256" key="22">
    <source>
        <dbReference type="SAM" id="MobiDB-lite"/>
    </source>
</evidence>
<evidence type="ECO:0000256" key="19">
    <source>
        <dbReference type="ARBA" id="ARBA00047986"/>
    </source>
</evidence>
<dbReference type="GO" id="GO:0043491">
    <property type="term" value="P:phosphatidylinositol 3-kinase/protein kinase B signal transduction"/>
    <property type="evidence" value="ECO:0007669"/>
    <property type="project" value="TreeGrafter"/>
</dbReference>
<accession>A0AAW2I078</accession>
<evidence type="ECO:0000256" key="9">
    <source>
        <dbReference type="ARBA" id="ARBA00022912"/>
    </source>
</evidence>
<evidence type="ECO:0000256" key="14">
    <source>
        <dbReference type="ARBA" id="ARBA00034338"/>
    </source>
</evidence>
<comment type="caution">
    <text evidence="26">The sequence shown here is derived from an EMBL/GenBank/DDBJ whole genome shotgun (WGS) entry which is preliminary data.</text>
</comment>
<dbReference type="SUPFAM" id="SSF52799">
    <property type="entry name" value="(Phosphotyrosine protein) phosphatases II"/>
    <property type="match status" value="1"/>
</dbReference>
<evidence type="ECO:0000256" key="5">
    <source>
        <dbReference type="ARBA" id="ARBA00013064"/>
    </source>
</evidence>
<evidence type="ECO:0000256" key="1">
    <source>
        <dbReference type="ARBA" id="ARBA00004487"/>
    </source>
</evidence>
<proteinExistence type="inferred from homology"/>
<dbReference type="GO" id="GO:0051896">
    <property type="term" value="P:regulation of phosphatidylinositol 3-kinase/protein kinase B signal transduction"/>
    <property type="evidence" value="ECO:0007669"/>
    <property type="project" value="TreeGrafter"/>
</dbReference>
<dbReference type="InterPro" id="IPR045101">
    <property type="entry name" value="PTP_PTEN"/>
</dbReference>
<dbReference type="InterPro" id="IPR029023">
    <property type="entry name" value="Tensin_phosphatase"/>
</dbReference>
<dbReference type="GO" id="GO:0048870">
    <property type="term" value="P:cell motility"/>
    <property type="evidence" value="ECO:0007669"/>
    <property type="project" value="TreeGrafter"/>
</dbReference>
<dbReference type="PANTHER" id="PTHR12305">
    <property type="entry name" value="PHOSPHATASE WITH HOMOLOGY TO TENSIN"/>
    <property type="match status" value="1"/>
</dbReference>
<comment type="catalytic activity">
    <reaction evidence="15">
        <text>1D-myo-inositol 1,3,4,5-tetrakisphosphate + H2O = 1D-myo-inositol 1,4,5-trisphosphate + phosphate</text>
        <dbReference type="Rhea" id="RHEA:77155"/>
        <dbReference type="ChEBI" id="CHEBI:15377"/>
        <dbReference type="ChEBI" id="CHEBI:43474"/>
        <dbReference type="ChEBI" id="CHEBI:57895"/>
        <dbReference type="ChEBI" id="CHEBI:203600"/>
    </reaction>
    <physiologicalReaction direction="left-to-right" evidence="15">
        <dbReference type="Rhea" id="RHEA:77156"/>
    </physiologicalReaction>
</comment>
<evidence type="ECO:0000256" key="17">
    <source>
        <dbReference type="ARBA" id="ARBA00043762"/>
    </source>
</evidence>
<keyword evidence="9" id="KW-0904">Protein phosphatase</keyword>
<dbReference type="GO" id="GO:0005634">
    <property type="term" value="C:nucleus"/>
    <property type="evidence" value="ECO:0007669"/>
    <property type="project" value="TreeGrafter"/>
</dbReference>
<comment type="catalytic activity">
    <reaction evidence="20">
        <text>O-phospho-L-threonyl-[protein] + H2O = L-threonyl-[protein] + phosphate</text>
        <dbReference type="Rhea" id="RHEA:47004"/>
        <dbReference type="Rhea" id="RHEA-COMP:11060"/>
        <dbReference type="Rhea" id="RHEA-COMP:11605"/>
        <dbReference type="ChEBI" id="CHEBI:15377"/>
        <dbReference type="ChEBI" id="CHEBI:30013"/>
        <dbReference type="ChEBI" id="CHEBI:43474"/>
        <dbReference type="ChEBI" id="CHEBI:61977"/>
        <dbReference type="EC" id="3.1.3.16"/>
    </reaction>
    <physiologicalReaction direction="left-to-right" evidence="20">
        <dbReference type="Rhea" id="RHEA:47005"/>
    </physiologicalReaction>
</comment>
<dbReference type="SUPFAM" id="SSF49562">
    <property type="entry name" value="C2 domain (Calcium/lipid-binding domain, CaLB)"/>
    <property type="match status" value="1"/>
</dbReference>
<dbReference type="SMART" id="SM01326">
    <property type="entry name" value="PTEN_C2"/>
    <property type="match status" value="1"/>
</dbReference>
<dbReference type="GO" id="GO:0046856">
    <property type="term" value="P:phosphatidylinositol dephosphorylation"/>
    <property type="evidence" value="ECO:0007669"/>
    <property type="project" value="TreeGrafter"/>
</dbReference>
<dbReference type="Gene3D" id="2.60.40.1110">
    <property type="match status" value="1"/>
</dbReference>
<comment type="catalytic activity">
    <reaction evidence="21">
        <text>O-phospho-L-tyrosyl-[protein] + H2O = L-tyrosyl-[protein] + phosphate</text>
        <dbReference type="Rhea" id="RHEA:10684"/>
        <dbReference type="Rhea" id="RHEA-COMP:10136"/>
        <dbReference type="Rhea" id="RHEA-COMP:20101"/>
        <dbReference type="ChEBI" id="CHEBI:15377"/>
        <dbReference type="ChEBI" id="CHEBI:43474"/>
        <dbReference type="ChEBI" id="CHEBI:46858"/>
        <dbReference type="ChEBI" id="CHEBI:61978"/>
        <dbReference type="EC" id="3.1.3.48"/>
    </reaction>
    <physiologicalReaction direction="left-to-right" evidence="21">
        <dbReference type="Rhea" id="RHEA:10685"/>
    </physiologicalReaction>
</comment>
<evidence type="ECO:0000256" key="4">
    <source>
        <dbReference type="ARBA" id="ARBA00013015"/>
    </source>
</evidence>
<evidence type="ECO:0000256" key="12">
    <source>
        <dbReference type="ARBA" id="ARBA00034256"/>
    </source>
</evidence>
<dbReference type="SMART" id="SM00404">
    <property type="entry name" value="PTPc_motif"/>
    <property type="match status" value="1"/>
</dbReference>
<dbReference type="PANTHER" id="PTHR12305:SF81">
    <property type="entry name" value="PHOSPHATIDYLINOSITOL 3,4,5-TRISPHOSPHATE 3-PHOSPHATASE AND DUAL-SPECIFICITY PROTEIN PHOSPHATASE PTEN"/>
    <property type="match status" value="1"/>
</dbReference>
<feature type="domain" description="Tyrosine specific protein phosphatases" evidence="23">
    <location>
        <begin position="169"/>
        <end position="240"/>
    </location>
</feature>
<comment type="catalytic activity">
    <reaction evidence="12">
        <text>1,2-dihexadecanoyl-sn-glycero-3-phospho-(1D-myo-inositol-3,4,5-trisphosphate) + H2O = 1,2-dihexadecanoyl-sn-glycero-3-phospho-(1D-myo-inositol-4,5-bisphosphate) + phosphate</text>
        <dbReference type="Rhea" id="RHEA:43560"/>
        <dbReference type="ChEBI" id="CHEBI:15377"/>
        <dbReference type="ChEBI" id="CHEBI:43474"/>
        <dbReference type="ChEBI" id="CHEBI:83420"/>
        <dbReference type="ChEBI" id="CHEBI:83423"/>
    </reaction>
    <physiologicalReaction direction="left-to-right" evidence="12">
        <dbReference type="Rhea" id="RHEA:43561"/>
    </physiologicalReaction>
</comment>
<dbReference type="InterPro" id="IPR000387">
    <property type="entry name" value="Tyr_Pase_dom"/>
</dbReference>
<comment type="similarity">
    <text evidence="3">Belongs to the PTEN phosphatase protein family.</text>
</comment>
<dbReference type="FunFam" id="3.90.190.10:FF:000029">
    <property type="entry name" value="Phosphatidylinositol 3,4,5-trisphosphate 3-phosphatase and dual-specificity protein phosphatase PTEN"/>
    <property type="match status" value="1"/>
</dbReference>
<protein>
    <recommendedName>
        <fullName evidence="14">Phosphatidylinositol 3,4,5-trisphosphate 3-phosphatase and dual-specificity protein phosphatase PTEN</fullName>
        <ecNumber evidence="6">3.1.3.16</ecNumber>
        <ecNumber evidence="5">3.1.3.48</ecNumber>
        <ecNumber evidence="4">3.1.3.67</ecNumber>
    </recommendedName>
    <alternativeName>
        <fullName evidence="18">Inositol polyphosphate 3-phosphatase</fullName>
    </alternativeName>
</protein>
<keyword evidence="11" id="KW-0966">Cell projection</keyword>
<dbReference type="InterPro" id="IPR029021">
    <property type="entry name" value="Prot-tyrosine_phosphatase-like"/>
</dbReference>
<reference evidence="26" key="1">
    <citation type="journal article" date="2024" name="Gigascience">
        <title>Chromosome-level genome of the poultry shaft louse Menopon gallinae provides insight into the host-switching and adaptive evolution of parasitic lice.</title>
        <authorList>
            <person name="Xu Y."/>
            <person name="Ma L."/>
            <person name="Liu S."/>
            <person name="Liang Y."/>
            <person name="Liu Q."/>
            <person name="He Z."/>
            <person name="Tian L."/>
            <person name="Duan Y."/>
            <person name="Cai W."/>
            <person name="Li H."/>
            <person name="Song F."/>
        </authorList>
    </citation>
    <scope>NUCLEOTIDE SEQUENCE</scope>
    <source>
        <strain evidence="26">Cailab_2023a</strain>
    </source>
</reference>
<dbReference type="InterPro" id="IPR014020">
    <property type="entry name" value="Tensin_C2-dom"/>
</dbReference>
<dbReference type="EC" id="3.1.3.48" evidence="5"/>
<keyword evidence="8" id="KW-0378">Hydrolase</keyword>
<dbReference type="GO" id="GO:0043005">
    <property type="term" value="C:neuron projection"/>
    <property type="evidence" value="ECO:0007669"/>
    <property type="project" value="UniProtKB-SubCell"/>
</dbReference>
<dbReference type="GO" id="GO:0005829">
    <property type="term" value="C:cytosol"/>
    <property type="evidence" value="ECO:0007669"/>
    <property type="project" value="TreeGrafter"/>
</dbReference>
<evidence type="ECO:0000256" key="2">
    <source>
        <dbReference type="ARBA" id="ARBA00004496"/>
    </source>
</evidence>
<dbReference type="GO" id="GO:0005886">
    <property type="term" value="C:plasma membrane"/>
    <property type="evidence" value="ECO:0007669"/>
    <property type="project" value="TreeGrafter"/>
</dbReference>
<dbReference type="PROSITE" id="PS51181">
    <property type="entry name" value="PPASE_TENSIN"/>
    <property type="match status" value="1"/>
</dbReference>
<evidence type="ECO:0000256" key="21">
    <source>
        <dbReference type="ARBA" id="ARBA00051341"/>
    </source>
</evidence>
<evidence type="ECO:0000259" key="24">
    <source>
        <dbReference type="PROSITE" id="PS51181"/>
    </source>
</evidence>
<evidence type="ECO:0000256" key="3">
    <source>
        <dbReference type="ARBA" id="ARBA00007881"/>
    </source>
</evidence>
<evidence type="ECO:0000256" key="15">
    <source>
        <dbReference type="ARBA" id="ARBA00043734"/>
    </source>
</evidence>
<dbReference type="EC" id="3.1.3.16" evidence="6"/>
<dbReference type="PROSITE" id="PS50056">
    <property type="entry name" value="TYR_PHOSPHATASE_2"/>
    <property type="match status" value="1"/>
</dbReference>
<feature type="domain" description="C2 tensin-type" evidence="25">
    <location>
        <begin position="257"/>
        <end position="453"/>
    </location>
</feature>
<evidence type="ECO:0000256" key="18">
    <source>
        <dbReference type="ARBA" id="ARBA00044309"/>
    </source>
</evidence>
<evidence type="ECO:0000256" key="16">
    <source>
        <dbReference type="ARBA" id="ARBA00043760"/>
    </source>
</evidence>
<dbReference type="EMBL" id="JARGDH010000002">
    <property type="protein sequence ID" value="KAL0275173.1"/>
    <property type="molecule type" value="Genomic_DNA"/>
</dbReference>
<comment type="catalytic activity">
    <reaction evidence="19">
        <text>O-phospho-L-seryl-[protein] + H2O = L-seryl-[protein] + phosphate</text>
        <dbReference type="Rhea" id="RHEA:20629"/>
        <dbReference type="Rhea" id="RHEA-COMP:9863"/>
        <dbReference type="Rhea" id="RHEA-COMP:11604"/>
        <dbReference type="ChEBI" id="CHEBI:15377"/>
        <dbReference type="ChEBI" id="CHEBI:29999"/>
        <dbReference type="ChEBI" id="CHEBI:43474"/>
        <dbReference type="ChEBI" id="CHEBI:83421"/>
        <dbReference type="EC" id="3.1.3.16"/>
    </reaction>
    <physiologicalReaction direction="left-to-right" evidence="19">
        <dbReference type="Rhea" id="RHEA:20630"/>
    </physiologicalReaction>
</comment>
<dbReference type="GO" id="GO:0004725">
    <property type="term" value="F:protein tyrosine phosphatase activity"/>
    <property type="evidence" value="ECO:0007669"/>
    <property type="project" value="UniProtKB-EC"/>
</dbReference>
<dbReference type="CDD" id="cd14509">
    <property type="entry name" value="PTP_PTEN"/>
    <property type="match status" value="1"/>
</dbReference>
<dbReference type="InterPro" id="IPR051281">
    <property type="entry name" value="Dual-spec_lipid-protein_phosph"/>
</dbReference>
<name>A0AAW2I078_9NEOP</name>
<feature type="compositionally biased region" description="Acidic residues" evidence="22">
    <location>
        <begin position="479"/>
        <end position="502"/>
    </location>
</feature>
<comment type="catalytic activity">
    <reaction evidence="13">
        <text>1,2-dioctanoyl-sn-glycero-3-phospho-(1D-myo-inositol-3,4,5-trisphosphate) + H2O = 1,2-dioctanoyl-sn-glycero-3-phospho-(1D-myo-inositol-4,5-bisphosphate) + phosphate</text>
        <dbReference type="Rhea" id="RHEA:43552"/>
        <dbReference type="ChEBI" id="CHEBI:15377"/>
        <dbReference type="ChEBI" id="CHEBI:43474"/>
        <dbReference type="ChEBI" id="CHEBI:83416"/>
        <dbReference type="ChEBI" id="CHEBI:83419"/>
    </reaction>
    <physiologicalReaction direction="left-to-right" evidence="13">
        <dbReference type="Rhea" id="RHEA:43553"/>
    </physiologicalReaction>
</comment>
<dbReference type="Pfam" id="PF10409">
    <property type="entry name" value="PTEN_C2"/>
    <property type="match status" value="1"/>
</dbReference>
<dbReference type="GO" id="GO:0004722">
    <property type="term" value="F:protein serine/threonine phosphatase activity"/>
    <property type="evidence" value="ECO:0007669"/>
    <property type="project" value="UniProtKB-EC"/>
</dbReference>
<sequence>MGGCFSCNKPHLTNIHLSKPTLGCTLDSPTYGCAVDERRQREKIDKTEIPLQEICYIKMANTITNMKMTNPIKNLVSKKRRRYREDGYDLDLTYIRENLIAMGFPAEKLEGVYRNHIDDVVKLLESKHKDHYKIYNLCSERTYDISKFQSRVANYPFDDHNPPQIELIKPFCADVHDWLNQNKKNVAAVHCKAGKGRTGVMVCCYMIHSGQFSKAEDALSYYGQMRTHDRKGVTIPSQRRYVGYYADLIREELEYKDTTVVIKEIRLEPLPLIFNGGQGCLQFVISNSEGKIYSSPVHDVKKGTTQMTLPIDRYIALTGDVKVEFFNKPKMKRKEKMFHFWFNIFFVREEVKDNDTCINGNEEVNINISSHTHPERATRAMSYDEQNKMPQIKTNRTNSLTTYTTTNITPSNEKEEKRVVLRLSKSELDDAHKDKQNKLYPPDFQVSLYFHKMPATCVPPSIDTIRPTTQFHDNPSESSEAESSEPSTAEEEEEEEDWESVDSVERRVGQYRLLSDPEIPNSGHFFPS</sequence>
<feature type="domain" description="Phosphatase tensin-type" evidence="24">
    <location>
        <begin position="81"/>
        <end position="252"/>
    </location>
</feature>
<dbReference type="GO" id="GO:0050793">
    <property type="term" value="P:regulation of developmental process"/>
    <property type="evidence" value="ECO:0007669"/>
    <property type="project" value="UniProtKB-ARBA"/>
</dbReference>
<evidence type="ECO:0000313" key="26">
    <source>
        <dbReference type="EMBL" id="KAL0275173.1"/>
    </source>
</evidence>
<feature type="region of interest" description="Disordered" evidence="22">
    <location>
        <begin position="461"/>
        <end position="504"/>
    </location>
</feature>
<feature type="region of interest" description="Disordered" evidence="22">
    <location>
        <begin position="509"/>
        <end position="528"/>
    </location>
</feature>
<dbReference type="GO" id="GO:0008285">
    <property type="term" value="P:negative regulation of cell population proliferation"/>
    <property type="evidence" value="ECO:0007669"/>
    <property type="project" value="TreeGrafter"/>
</dbReference>
<comment type="catalytic activity">
    <reaction evidence="16">
        <text>a 1,2-diacyl-sn-glycero-3-phospho-(1D-myo-inositol-3,4,5-trisphosphate) + H2O = a 1,2-diacyl-sn-glycero-3-phospho-(1D-myo-inositol-4,5-bisphosphate) + phosphate</text>
        <dbReference type="Rhea" id="RHEA:25017"/>
        <dbReference type="ChEBI" id="CHEBI:15377"/>
        <dbReference type="ChEBI" id="CHEBI:43474"/>
        <dbReference type="ChEBI" id="CHEBI:57836"/>
        <dbReference type="ChEBI" id="CHEBI:58456"/>
        <dbReference type="EC" id="3.1.3.67"/>
    </reaction>
    <physiologicalReaction direction="left-to-right" evidence="16">
        <dbReference type="Rhea" id="RHEA:25018"/>
    </physiologicalReaction>
</comment>
<evidence type="ECO:0000256" key="13">
    <source>
        <dbReference type="ARBA" id="ARBA00034268"/>
    </source>
</evidence>
<comment type="catalytic activity">
    <reaction evidence="17">
        <text>1D-myo-inositol 1,3,4,5,6-pentakisphosphate + H2O = 1D-myo-inositol 1,4,5,6-tetrakisphosphate + phosphate</text>
        <dbReference type="Rhea" id="RHEA:77143"/>
        <dbReference type="ChEBI" id="CHEBI:15377"/>
        <dbReference type="ChEBI" id="CHEBI:43474"/>
        <dbReference type="ChEBI" id="CHEBI:57627"/>
        <dbReference type="ChEBI" id="CHEBI:57733"/>
    </reaction>
    <physiologicalReaction direction="left-to-right" evidence="17">
        <dbReference type="Rhea" id="RHEA:77144"/>
    </physiologicalReaction>
</comment>
<keyword evidence="10" id="KW-0443">Lipid metabolism</keyword>
<evidence type="ECO:0000256" key="6">
    <source>
        <dbReference type="ARBA" id="ARBA00013081"/>
    </source>
</evidence>
<evidence type="ECO:0000256" key="20">
    <source>
        <dbReference type="ARBA" id="ARBA00048832"/>
    </source>
</evidence>
<keyword evidence="7" id="KW-0963">Cytoplasm</keyword>
<evidence type="ECO:0000259" key="23">
    <source>
        <dbReference type="PROSITE" id="PS50056"/>
    </source>
</evidence>
<dbReference type="InterPro" id="IPR035892">
    <property type="entry name" value="C2_domain_sf"/>
</dbReference>
<gene>
    <name evidence="26" type="ORF">PYX00_003117</name>
</gene>
<dbReference type="Pfam" id="PF22785">
    <property type="entry name" value="Tc-R-P"/>
    <property type="match status" value="1"/>
</dbReference>
<evidence type="ECO:0000256" key="7">
    <source>
        <dbReference type="ARBA" id="ARBA00022490"/>
    </source>
</evidence>
<organism evidence="26">
    <name type="scientific">Menopon gallinae</name>
    <name type="common">poultry shaft louse</name>
    <dbReference type="NCBI Taxonomy" id="328185"/>
    <lineage>
        <taxon>Eukaryota</taxon>
        <taxon>Metazoa</taxon>
        <taxon>Ecdysozoa</taxon>
        <taxon>Arthropoda</taxon>
        <taxon>Hexapoda</taxon>
        <taxon>Insecta</taxon>
        <taxon>Pterygota</taxon>
        <taxon>Neoptera</taxon>
        <taxon>Paraneoptera</taxon>
        <taxon>Psocodea</taxon>
        <taxon>Troctomorpha</taxon>
        <taxon>Phthiraptera</taxon>
        <taxon>Amblycera</taxon>
        <taxon>Menoponidae</taxon>
        <taxon>Menopon</taxon>
    </lineage>
</organism>
<dbReference type="InterPro" id="IPR003595">
    <property type="entry name" value="Tyr_Pase_cat"/>
</dbReference>
<dbReference type="GO" id="GO:0016314">
    <property type="term" value="F:phosphatidylinositol-3,4,5-trisphosphate 3-phosphatase activity"/>
    <property type="evidence" value="ECO:0007669"/>
    <property type="project" value="UniProtKB-EC"/>
</dbReference>
<evidence type="ECO:0000256" key="11">
    <source>
        <dbReference type="ARBA" id="ARBA00023273"/>
    </source>
</evidence>
<evidence type="ECO:0000256" key="10">
    <source>
        <dbReference type="ARBA" id="ARBA00023098"/>
    </source>
</evidence>
<comment type="subcellular location">
    <subcellularLocation>
        <location evidence="1">Cell projection</location>
        <location evidence="1">Neuron projection</location>
    </subcellularLocation>
    <subcellularLocation>
        <location evidence="2">Cytoplasm</location>
    </subcellularLocation>
</comment>
<dbReference type="PROSITE" id="PS00383">
    <property type="entry name" value="TYR_PHOSPHATASE_1"/>
    <property type="match status" value="1"/>
</dbReference>
<dbReference type="EC" id="3.1.3.67" evidence="4"/>
<dbReference type="PROSITE" id="PS51182">
    <property type="entry name" value="C2_TENSIN"/>
    <property type="match status" value="1"/>
</dbReference>
<dbReference type="AlphaFoldDB" id="A0AAW2I078"/>
<evidence type="ECO:0000259" key="25">
    <source>
        <dbReference type="PROSITE" id="PS51182"/>
    </source>
</evidence>
<dbReference type="InterPro" id="IPR016130">
    <property type="entry name" value="Tyr_Pase_AS"/>
</dbReference>